<gene>
    <name evidence="1" type="ORF">SARC_14645</name>
</gene>
<dbReference type="Proteomes" id="UP000054560">
    <property type="component" value="Unassembled WGS sequence"/>
</dbReference>
<dbReference type="GeneID" id="25915149"/>
<reference evidence="1 2" key="1">
    <citation type="submission" date="2011-02" db="EMBL/GenBank/DDBJ databases">
        <title>The Genome Sequence of Sphaeroforma arctica JP610.</title>
        <authorList>
            <consortium name="The Broad Institute Genome Sequencing Platform"/>
            <person name="Russ C."/>
            <person name="Cuomo C."/>
            <person name="Young S.K."/>
            <person name="Zeng Q."/>
            <person name="Gargeya S."/>
            <person name="Alvarado L."/>
            <person name="Berlin A."/>
            <person name="Chapman S.B."/>
            <person name="Chen Z."/>
            <person name="Freedman E."/>
            <person name="Gellesch M."/>
            <person name="Goldberg J."/>
            <person name="Griggs A."/>
            <person name="Gujja S."/>
            <person name="Heilman E."/>
            <person name="Heiman D."/>
            <person name="Howarth C."/>
            <person name="Mehta T."/>
            <person name="Neiman D."/>
            <person name="Pearson M."/>
            <person name="Roberts A."/>
            <person name="Saif S."/>
            <person name="Shea T."/>
            <person name="Shenoy N."/>
            <person name="Sisk P."/>
            <person name="Stolte C."/>
            <person name="Sykes S."/>
            <person name="White J."/>
            <person name="Yandava C."/>
            <person name="Burger G."/>
            <person name="Gray M.W."/>
            <person name="Holland P.W.H."/>
            <person name="King N."/>
            <person name="Lang F.B.F."/>
            <person name="Roger A.J."/>
            <person name="Ruiz-Trillo I."/>
            <person name="Haas B."/>
            <person name="Nusbaum C."/>
            <person name="Birren B."/>
        </authorList>
    </citation>
    <scope>NUCLEOTIDE SEQUENCE [LARGE SCALE GENOMIC DNA]</scope>
    <source>
        <strain evidence="1 2">JP610</strain>
    </source>
</reference>
<evidence type="ECO:0000313" key="2">
    <source>
        <dbReference type="Proteomes" id="UP000054560"/>
    </source>
</evidence>
<dbReference type="EMBL" id="KQ246492">
    <property type="protein sequence ID" value="KNC72797.1"/>
    <property type="molecule type" value="Genomic_DNA"/>
</dbReference>
<name>A0A0L0F7T8_9EUKA</name>
<evidence type="ECO:0000313" key="1">
    <source>
        <dbReference type="EMBL" id="KNC72797.1"/>
    </source>
</evidence>
<dbReference type="AlphaFoldDB" id="A0A0L0F7T8"/>
<sequence>ELVVTQRHKAVVDDDIDERYTTNDSSDDEEFCVDVPQYVSETPICVFITHTK</sequence>
<organism evidence="1 2">
    <name type="scientific">Sphaeroforma arctica JP610</name>
    <dbReference type="NCBI Taxonomy" id="667725"/>
    <lineage>
        <taxon>Eukaryota</taxon>
        <taxon>Ichthyosporea</taxon>
        <taxon>Ichthyophonida</taxon>
        <taxon>Sphaeroforma</taxon>
    </lineage>
</organism>
<feature type="non-terminal residue" evidence="1">
    <location>
        <position position="1"/>
    </location>
</feature>
<proteinExistence type="predicted"/>
<protein>
    <submittedName>
        <fullName evidence="1">Uncharacterized protein</fullName>
    </submittedName>
</protein>
<dbReference type="RefSeq" id="XP_014146699.1">
    <property type="nucleotide sequence ID" value="XM_014291224.1"/>
</dbReference>
<accession>A0A0L0F7T8</accession>
<keyword evidence="2" id="KW-1185">Reference proteome</keyword>